<dbReference type="InterPro" id="IPR007267">
    <property type="entry name" value="GtrA_DPMS_TM"/>
</dbReference>
<evidence type="ECO:0000256" key="1">
    <source>
        <dbReference type="ARBA" id="ARBA00004141"/>
    </source>
</evidence>
<feature type="transmembrane region" description="Helical" evidence="6">
    <location>
        <begin position="97"/>
        <end position="117"/>
    </location>
</feature>
<dbReference type="InterPro" id="IPR051401">
    <property type="entry name" value="GtrA_CellWall_Glycosyl"/>
</dbReference>
<dbReference type="GO" id="GO:0000271">
    <property type="term" value="P:polysaccharide biosynthetic process"/>
    <property type="evidence" value="ECO:0007669"/>
    <property type="project" value="InterPro"/>
</dbReference>
<feature type="transmembrane region" description="Helical" evidence="6">
    <location>
        <begin position="123"/>
        <end position="145"/>
    </location>
</feature>
<sequence>MRLNDTAARLAGHPWARRLLRVRFLKFGLVGASGTFVNLGVLYVAQEYLFRTLLPDGIRLDASLVLAIFFATVNNFLWNRAWTWRDRKHQHRDLSRLAQFGQYAMACWVGIALQIAFTKILVLYLHYLIANGIAIVFASVFNYVVNDLWTFRHRKAPQPKAGS</sequence>
<name>A0A6L5JWU5_RHOTE</name>
<evidence type="ECO:0000256" key="5">
    <source>
        <dbReference type="ARBA" id="ARBA00023136"/>
    </source>
</evidence>
<keyword evidence="5 6" id="KW-0472">Membrane</keyword>
<dbReference type="Proteomes" id="UP000480275">
    <property type="component" value="Unassembled WGS sequence"/>
</dbReference>
<evidence type="ECO:0000313" key="9">
    <source>
        <dbReference type="Proteomes" id="UP000480275"/>
    </source>
</evidence>
<evidence type="ECO:0000256" key="2">
    <source>
        <dbReference type="ARBA" id="ARBA00009399"/>
    </source>
</evidence>
<dbReference type="PANTHER" id="PTHR38459">
    <property type="entry name" value="PROPHAGE BACTOPRENOL-LINKED GLUCOSE TRANSLOCASE HOMOLOG"/>
    <property type="match status" value="1"/>
</dbReference>
<dbReference type="EMBL" id="WIXJ01000003">
    <property type="protein sequence ID" value="MQY51501.1"/>
    <property type="molecule type" value="Genomic_DNA"/>
</dbReference>
<evidence type="ECO:0000256" key="6">
    <source>
        <dbReference type="SAM" id="Phobius"/>
    </source>
</evidence>
<dbReference type="Pfam" id="PF04138">
    <property type="entry name" value="GtrA_DPMS_TM"/>
    <property type="match status" value="1"/>
</dbReference>
<keyword evidence="3 6" id="KW-0812">Transmembrane</keyword>
<reference evidence="8 9" key="1">
    <citation type="submission" date="2019-10" db="EMBL/GenBank/DDBJ databases">
        <title>Whole-genome sequence of the purple nonsulfur photosynthetic bacterium Rhodocyclus tenuis.</title>
        <authorList>
            <person name="Kyndt J.A."/>
            <person name="Meyer T.E."/>
        </authorList>
    </citation>
    <scope>NUCLEOTIDE SEQUENCE [LARGE SCALE GENOMIC DNA]</scope>
    <source>
        <strain evidence="8 9">DSM 110</strain>
    </source>
</reference>
<protein>
    <submittedName>
        <fullName evidence="8">GtrA family protein</fullName>
    </submittedName>
</protein>
<dbReference type="AlphaFoldDB" id="A0A6L5JWU5"/>
<gene>
    <name evidence="8" type="ORF">GHK24_06905</name>
</gene>
<dbReference type="PANTHER" id="PTHR38459:SF1">
    <property type="entry name" value="PROPHAGE BACTOPRENOL-LINKED GLUCOSE TRANSLOCASE HOMOLOG"/>
    <property type="match status" value="1"/>
</dbReference>
<accession>A0A6L5JWU5</accession>
<dbReference type="GO" id="GO:0005886">
    <property type="term" value="C:plasma membrane"/>
    <property type="evidence" value="ECO:0007669"/>
    <property type="project" value="TreeGrafter"/>
</dbReference>
<feature type="transmembrane region" description="Helical" evidence="6">
    <location>
        <begin position="24"/>
        <end position="45"/>
    </location>
</feature>
<comment type="caution">
    <text evidence="8">The sequence shown here is derived from an EMBL/GenBank/DDBJ whole genome shotgun (WGS) entry which is preliminary data.</text>
</comment>
<proteinExistence type="inferred from homology"/>
<feature type="domain" description="GtrA/DPMS transmembrane" evidence="7">
    <location>
        <begin position="26"/>
        <end position="126"/>
    </location>
</feature>
<evidence type="ECO:0000256" key="4">
    <source>
        <dbReference type="ARBA" id="ARBA00022989"/>
    </source>
</evidence>
<organism evidence="8 9">
    <name type="scientific">Rhodocyclus tenuis</name>
    <name type="common">Rhodospirillum tenue</name>
    <dbReference type="NCBI Taxonomy" id="1066"/>
    <lineage>
        <taxon>Bacteria</taxon>
        <taxon>Pseudomonadati</taxon>
        <taxon>Pseudomonadota</taxon>
        <taxon>Betaproteobacteria</taxon>
        <taxon>Rhodocyclales</taxon>
        <taxon>Rhodocyclaceae</taxon>
        <taxon>Rhodocyclus</taxon>
    </lineage>
</organism>
<evidence type="ECO:0000256" key="3">
    <source>
        <dbReference type="ARBA" id="ARBA00022692"/>
    </source>
</evidence>
<comment type="similarity">
    <text evidence="2">Belongs to the GtrA family.</text>
</comment>
<feature type="transmembrane region" description="Helical" evidence="6">
    <location>
        <begin position="57"/>
        <end position="77"/>
    </location>
</feature>
<comment type="subcellular location">
    <subcellularLocation>
        <location evidence="1">Membrane</location>
        <topology evidence="1">Multi-pass membrane protein</topology>
    </subcellularLocation>
</comment>
<evidence type="ECO:0000259" key="7">
    <source>
        <dbReference type="Pfam" id="PF04138"/>
    </source>
</evidence>
<dbReference type="OrthoDB" id="9807815at2"/>
<keyword evidence="4 6" id="KW-1133">Transmembrane helix</keyword>
<evidence type="ECO:0000313" key="8">
    <source>
        <dbReference type="EMBL" id="MQY51501.1"/>
    </source>
</evidence>